<evidence type="ECO:0000313" key="5">
    <source>
        <dbReference type="Proteomes" id="UP000249065"/>
    </source>
</evidence>
<evidence type="ECO:0000259" key="2">
    <source>
        <dbReference type="Pfam" id="PF00534"/>
    </source>
</evidence>
<name>A0A327M9M8_9PROT</name>
<dbReference type="GO" id="GO:0016758">
    <property type="term" value="F:hexosyltransferase activity"/>
    <property type="evidence" value="ECO:0007669"/>
    <property type="project" value="TreeGrafter"/>
</dbReference>
<evidence type="ECO:0000259" key="3">
    <source>
        <dbReference type="Pfam" id="PF13439"/>
    </source>
</evidence>
<keyword evidence="4" id="KW-0808">Transferase</keyword>
<dbReference type="Proteomes" id="UP000249065">
    <property type="component" value="Unassembled WGS sequence"/>
</dbReference>
<dbReference type="Pfam" id="PF13439">
    <property type="entry name" value="Glyco_transf_4"/>
    <property type="match status" value="1"/>
</dbReference>
<dbReference type="Gene3D" id="3.40.50.2000">
    <property type="entry name" value="Glycogen Phosphorylase B"/>
    <property type="match status" value="2"/>
</dbReference>
<feature type="domain" description="Glycosyltransferase subfamily 4-like N-terminal" evidence="3">
    <location>
        <begin position="58"/>
        <end position="221"/>
    </location>
</feature>
<dbReference type="EMBL" id="QLIX01000004">
    <property type="protein sequence ID" value="RAI59630.1"/>
    <property type="molecule type" value="Genomic_DNA"/>
</dbReference>
<dbReference type="AlphaFoldDB" id="A0A327M9M8"/>
<dbReference type="InterPro" id="IPR028098">
    <property type="entry name" value="Glyco_trans_4-like_N"/>
</dbReference>
<protein>
    <submittedName>
        <fullName evidence="4">Glycosyltransferase family 1 protein</fullName>
    </submittedName>
</protein>
<dbReference type="InterPro" id="IPR001296">
    <property type="entry name" value="Glyco_trans_1"/>
</dbReference>
<gene>
    <name evidence="4" type="ORF">DOO78_08545</name>
</gene>
<comment type="caution">
    <text evidence="4">The sequence shown here is derived from an EMBL/GenBank/DDBJ whole genome shotgun (WGS) entry which is preliminary data.</text>
</comment>
<evidence type="ECO:0000313" key="4">
    <source>
        <dbReference type="EMBL" id="RAI59630.1"/>
    </source>
</evidence>
<dbReference type="InterPro" id="IPR050194">
    <property type="entry name" value="Glycosyltransferase_grp1"/>
</dbReference>
<dbReference type="PANTHER" id="PTHR45947">
    <property type="entry name" value="SULFOQUINOVOSYL TRANSFERASE SQD2"/>
    <property type="match status" value="1"/>
</dbReference>
<dbReference type="PANTHER" id="PTHR45947:SF3">
    <property type="entry name" value="SULFOQUINOVOSYL TRANSFERASE SQD2"/>
    <property type="match status" value="1"/>
</dbReference>
<dbReference type="SUPFAM" id="SSF53756">
    <property type="entry name" value="UDP-Glycosyltransferase/glycogen phosphorylase"/>
    <property type="match status" value="1"/>
</dbReference>
<dbReference type="Pfam" id="PF00534">
    <property type="entry name" value="Glycos_transf_1"/>
    <property type="match status" value="1"/>
</dbReference>
<sequence>MARMMDLHADRGLPPTWLPRLSQAGRSGQAEGRRPQAGAAEACRPPRILQVVECAATGVGRHVLDLTEGLLQRGCEIHVAYSSGRCDRVFAERLARLTEVGQTVMTMRSRPHPTDAKAVLALRRVMRLHGPFDIVHCHSSKAGLLARLAANGLGARVVYTPHAIYTMSPNLTPRMRQLYRTAEVSLSWLTDKIIAVSRAELEECRRLGIRDTRLALVPNTVGEPNCLPRAVARQQIGLGEEEVAIGFVGRLSEQKGIDRLLDGFAQVPATAPARLVIIGDGELAAQARRQAETLGIAARVLWLGARPAEPLLRAFDVFAMPSRYEAASYSLLEAMAAGLPVITTATGSASDLITDGHNGYCVPVEDVGRFATCLSALVTDGALRGAMAEAARQPRRETAGVQQMVEDVLSVYAAATPSRPTWRAAAIDAA</sequence>
<accession>A0A327M9M8</accession>
<dbReference type="OrthoDB" id="529131at2"/>
<organism evidence="4 5">
    <name type="scientific">Roseicella frigidaeris</name>
    <dbReference type="NCBI Taxonomy" id="2230885"/>
    <lineage>
        <taxon>Bacteria</taxon>
        <taxon>Pseudomonadati</taxon>
        <taxon>Pseudomonadota</taxon>
        <taxon>Alphaproteobacteria</taxon>
        <taxon>Acetobacterales</taxon>
        <taxon>Roseomonadaceae</taxon>
        <taxon>Roseicella</taxon>
    </lineage>
</organism>
<keyword evidence="5" id="KW-1185">Reference proteome</keyword>
<reference evidence="5" key="1">
    <citation type="submission" date="2018-06" db="EMBL/GenBank/DDBJ databases">
        <authorList>
            <person name="Khan S.A."/>
        </authorList>
    </citation>
    <scope>NUCLEOTIDE SEQUENCE [LARGE SCALE GENOMIC DNA]</scope>
    <source>
        <strain evidence="5">DB-1506</strain>
    </source>
</reference>
<evidence type="ECO:0000256" key="1">
    <source>
        <dbReference type="SAM" id="MobiDB-lite"/>
    </source>
</evidence>
<feature type="region of interest" description="Disordered" evidence="1">
    <location>
        <begin position="14"/>
        <end position="41"/>
    </location>
</feature>
<proteinExistence type="predicted"/>
<feature type="domain" description="Glycosyl transferase family 1" evidence="2">
    <location>
        <begin position="232"/>
        <end position="393"/>
    </location>
</feature>